<protein>
    <submittedName>
        <fullName evidence="4">GNAT family N-acetyltransferase</fullName>
        <ecNumber evidence="4">2.3.-.-</ecNumber>
    </submittedName>
</protein>
<dbReference type="PANTHER" id="PTHR43877">
    <property type="entry name" value="AMINOALKYLPHOSPHONATE N-ACETYLTRANSFERASE-RELATED-RELATED"/>
    <property type="match status" value="1"/>
</dbReference>
<dbReference type="PANTHER" id="PTHR43877:SF2">
    <property type="entry name" value="AMINOALKYLPHOSPHONATE N-ACETYLTRANSFERASE-RELATED"/>
    <property type="match status" value="1"/>
</dbReference>
<evidence type="ECO:0000313" key="5">
    <source>
        <dbReference type="Proteomes" id="UP001596039"/>
    </source>
</evidence>
<dbReference type="InterPro" id="IPR050832">
    <property type="entry name" value="Bact_Acetyltransf"/>
</dbReference>
<feature type="domain" description="N-acetyltransferase" evidence="3">
    <location>
        <begin position="2"/>
        <end position="153"/>
    </location>
</feature>
<dbReference type="PROSITE" id="PS51186">
    <property type="entry name" value="GNAT"/>
    <property type="match status" value="1"/>
</dbReference>
<keyword evidence="5" id="KW-1185">Reference proteome</keyword>
<keyword evidence="1 4" id="KW-0808">Transferase</keyword>
<keyword evidence="2 4" id="KW-0012">Acyltransferase</keyword>
<comment type="caution">
    <text evidence="4">The sequence shown here is derived from an EMBL/GenBank/DDBJ whole genome shotgun (WGS) entry which is preliminary data.</text>
</comment>
<evidence type="ECO:0000259" key="3">
    <source>
        <dbReference type="PROSITE" id="PS51186"/>
    </source>
</evidence>
<dbReference type="CDD" id="cd04301">
    <property type="entry name" value="NAT_SF"/>
    <property type="match status" value="1"/>
</dbReference>
<proteinExistence type="predicted"/>
<dbReference type="EMBL" id="JBHSMG010000001">
    <property type="protein sequence ID" value="MFC5501356.1"/>
    <property type="molecule type" value="Genomic_DNA"/>
</dbReference>
<name>A0ABW0NN01_9MICO</name>
<gene>
    <name evidence="4" type="ORF">ACFPJ4_03765</name>
</gene>
<organism evidence="4 5">
    <name type="scientific">Lysinimonas soli</name>
    <dbReference type="NCBI Taxonomy" id="1074233"/>
    <lineage>
        <taxon>Bacteria</taxon>
        <taxon>Bacillati</taxon>
        <taxon>Actinomycetota</taxon>
        <taxon>Actinomycetes</taxon>
        <taxon>Micrococcales</taxon>
        <taxon>Microbacteriaceae</taxon>
        <taxon>Lysinimonas</taxon>
    </lineage>
</organism>
<dbReference type="InterPro" id="IPR000182">
    <property type="entry name" value="GNAT_dom"/>
</dbReference>
<evidence type="ECO:0000256" key="1">
    <source>
        <dbReference type="ARBA" id="ARBA00022679"/>
    </source>
</evidence>
<dbReference type="Proteomes" id="UP001596039">
    <property type="component" value="Unassembled WGS sequence"/>
</dbReference>
<evidence type="ECO:0000256" key="2">
    <source>
        <dbReference type="ARBA" id="ARBA00023315"/>
    </source>
</evidence>
<reference evidence="5" key="1">
    <citation type="journal article" date="2019" name="Int. J. Syst. Evol. Microbiol.">
        <title>The Global Catalogue of Microorganisms (GCM) 10K type strain sequencing project: providing services to taxonomists for standard genome sequencing and annotation.</title>
        <authorList>
            <consortium name="The Broad Institute Genomics Platform"/>
            <consortium name="The Broad Institute Genome Sequencing Center for Infectious Disease"/>
            <person name="Wu L."/>
            <person name="Ma J."/>
        </authorList>
    </citation>
    <scope>NUCLEOTIDE SEQUENCE [LARGE SCALE GENOMIC DNA]</scope>
    <source>
        <strain evidence="5">CGMCC 4.6997</strain>
    </source>
</reference>
<accession>A0ABW0NN01</accession>
<dbReference type="RefSeq" id="WP_386738952.1">
    <property type="nucleotide sequence ID" value="NZ_JBHSMG010000001.1"/>
</dbReference>
<dbReference type="GO" id="GO:0016746">
    <property type="term" value="F:acyltransferase activity"/>
    <property type="evidence" value="ECO:0007669"/>
    <property type="project" value="UniProtKB-KW"/>
</dbReference>
<evidence type="ECO:0000313" key="4">
    <source>
        <dbReference type="EMBL" id="MFC5501356.1"/>
    </source>
</evidence>
<sequence>MPVYRPASPADDDAHELLTDYFSMRTADFPEGLGAYRTVFPDPAQFTPPAGVFLVVDDEYGPVGCGGVRLLDPHRAEIKHLYLRDRARGRGWGRELLAELEARAVGLGAREIVLDTNASLEAAQGLYRSSGYADVPPYNDNPNATNWFAKRLGFDTDDDQVL</sequence>
<dbReference type="EC" id="2.3.-.-" evidence="4"/>
<dbReference type="InterPro" id="IPR016181">
    <property type="entry name" value="Acyl_CoA_acyltransferase"/>
</dbReference>
<dbReference type="Gene3D" id="3.40.630.30">
    <property type="match status" value="1"/>
</dbReference>
<dbReference type="SUPFAM" id="SSF55729">
    <property type="entry name" value="Acyl-CoA N-acyltransferases (Nat)"/>
    <property type="match status" value="1"/>
</dbReference>
<dbReference type="Pfam" id="PF00583">
    <property type="entry name" value="Acetyltransf_1"/>
    <property type="match status" value="1"/>
</dbReference>